<dbReference type="PIRSF" id="PIRSF029256">
    <property type="entry name" value="SpoU_TrmH_prd"/>
    <property type="match status" value="1"/>
</dbReference>
<dbReference type="InterPro" id="IPR016914">
    <property type="entry name" value="TrmL"/>
</dbReference>
<keyword evidence="1 6" id="KW-0963">Cytoplasm</keyword>
<keyword evidence="10" id="KW-1185">Reference proteome</keyword>
<evidence type="ECO:0000256" key="7">
    <source>
        <dbReference type="PIRSR" id="PIRSR029256-1"/>
    </source>
</evidence>
<protein>
    <recommendedName>
        <fullName evidence="6">Putative tRNA (cytidine(34)-2'-O)-methyltransferase</fullName>
        <ecNumber evidence="6">2.1.1.207</ecNumber>
    </recommendedName>
    <alternativeName>
        <fullName evidence="6">tRNA (cytidine/uridine-2'-O-)-methyltransferase</fullName>
    </alternativeName>
</protein>
<dbReference type="GO" id="GO:0141098">
    <property type="term" value="F:tRNA (cytidine(34)-2'-O)-methyltransferase activity"/>
    <property type="evidence" value="ECO:0007669"/>
    <property type="project" value="RHEA"/>
</dbReference>
<dbReference type="Proteomes" id="UP000184109">
    <property type="component" value="Unassembled WGS sequence"/>
</dbReference>
<dbReference type="GO" id="GO:0005737">
    <property type="term" value="C:cytoplasm"/>
    <property type="evidence" value="ECO:0007669"/>
    <property type="project" value="UniProtKB-SubCell"/>
</dbReference>
<dbReference type="Pfam" id="PF00588">
    <property type="entry name" value="SpoU_methylase"/>
    <property type="match status" value="1"/>
</dbReference>
<evidence type="ECO:0000259" key="8">
    <source>
        <dbReference type="Pfam" id="PF00588"/>
    </source>
</evidence>
<dbReference type="SUPFAM" id="SSF75217">
    <property type="entry name" value="alpha/beta knot"/>
    <property type="match status" value="1"/>
</dbReference>
<dbReference type="GO" id="GO:0003723">
    <property type="term" value="F:RNA binding"/>
    <property type="evidence" value="ECO:0007669"/>
    <property type="project" value="InterPro"/>
</dbReference>
<dbReference type="CDD" id="cd18094">
    <property type="entry name" value="SpoU-like_TrmL"/>
    <property type="match status" value="1"/>
</dbReference>
<feature type="binding site" evidence="6 7">
    <location>
        <position position="106"/>
    </location>
    <ligand>
        <name>S-adenosyl-L-methionine</name>
        <dbReference type="ChEBI" id="CHEBI:59789"/>
    </ligand>
</feature>
<feature type="binding site" evidence="6 7">
    <location>
        <position position="135"/>
    </location>
    <ligand>
        <name>S-adenosyl-L-methionine</name>
        <dbReference type="ChEBI" id="CHEBI:59789"/>
    </ligand>
</feature>
<dbReference type="PANTHER" id="PTHR42971:SF1">
    <property type="entry name" value="TRNA (CYTIDINE(34)-2'-O)-METHYLTRANSFERASE"/>
    <property type="match status" value="1"/>
</dbReference>
<feature type="binding site" evidence="6 7">
    <location>
        <position position="127"/>
    </location>
    <ligand>
        <name>S-adenosyl-L-methionine</name>
        <dbReference type="ChEBI" id="CHEBI:59789"/>
    </ligand>
</feature>
<comment type="catalytic activity">
    <reaction evidence="6">
        <text>cytidine(34) in tRNA + S-adenosyl-L-methionine = 2'-O-methylcytidine(34) in tRNA + S-adenosyl-L-homocysteine + H(+)</text>
        <dbReference type="Rhea" id="RHEA:43084"/>
        <dbReference type="Rhea" id="RHEA-COMP:10331"/>
        <dbReference type="Rhea" id="RHEA-COMP:10332"/>
        <dbReference type="ChEBI" id="CHEBI:15378"/>
        <dbReference type="ChEBI" id="CHEBI:57856"/>
        <dbReference type="ChEBI" id="CHEBI:59789"/>
        <dbReference type="ChEBI" id="CHEBI:74495"/>
        <dbReference type="ChEBI" id="CHEBI:82748"/>
        <dbReference type="EC" id="2.1.1.207"/>
    </reaction>
</comment>
<dbReference type="GO" id="GO:0141102">
    <property type="term" value="F:tRNA (5-carboxymethylaminomethyluridine(34)-2'-O)-methyltransferase activity"/>
    <property type="evidence" value="ECO:0007669"/>
    <property type="project" value="RHEA"/>
</dbReference>
<organism evidence="9 10">
    <name type="scientific">Wenyingzhuangia marina</name>
    <dbReference type="NCBI Taxonomy" id="1195760"/>
    <lineage>
        <taxon>Bacteria</taxon>
        <taxon>Pseudomonadati</taxon>
        <taxon>Bacteroidota</taxon>
        <taxon>Flavobacteriia</taxon>
        <taxon>Flavobacteriales</taxon>
        <taxon>Flavobacteriaceae</taxon>
        <taxon>Wenyingzhuangia</taxon>
    </lineage>
</organism>
<comment type="catalytic activity">
    <reaction evidence="6">
        <text>5-carboxymethylaminomethyluridine(34) in tRNA(Leu) + S-adenosyl-L-methionine = 5-carboxymethylaminomethyl-2'-O-methyluridine(34) in tRNA(Leu) + S-adenosyl-L-homocysteine + H(+)</text>
        <dbReference type="Rhea" id="RHEA:43088"/>
        <dbReference type="Rhea" id="RHEA-COMP:10333"/>
        <dbReference type="Rhea" id="RHEA-COMP:10334"/>
        <dbReference type="ChEBI" id="CHEBI:15378"/>
        <dbReference type="ChEBI" id="CHEBI:57856"/>
        <dbReference type="ChEBI" id="CHEBI:59789"/>
        <dbReference type="ChEBI" id="CHEBI:74508"/>
        <dbReference type="ChEBI" id="CHEBI:74511"/>
        <dbReference type="EC" id="2.1.1.207"/>
    </reaction>
</comment>
<dbReference type="EMBL" id="FQXQ01000003">
    <property type="protein sequence ID" value="SHH75379.1"/>
    <property type="molecule type" value="Genomic_DNA"/>
</dbReference>
<dbReference type="AlphaFoldDB" id="A0A1M5VJE5"/>
<evidence type="ECO:0000256" key="3">
    <source>
        <dbReference type="ARBA" id="ARBA00022679"/>
    </source>
</evidence>
<feature type="domain" description="tRNA/rRNA methyltransferase SpoU type" evidence="8">
    <location>
        <begin position="7"/>
        <end position="146"/>
    </location>
</feature>
<dbReference type="EC" id="2.1.1.207" evidence="6"/>
<dbReference type="Gene3D" id="3.40.1280.10">
    <property type="match status" value="1"/>
</dbReference>
<evidence type="ECO:0000256" key="4">
    <source>
        <dbReference type="ARBA" id="ARBA00022691"/>
    </source>
</evidence>
<dbReference type="InterPro" id="IPR029026">
    <property type="entry name" value="tRNA_m1G_MTases_N"/>
</dbReference>
<comment type="function">
    <text evidence="6">Could methylate the ribose at the nucleotide 34 wobble position in tRNA.</text>
</comment>
<dbReference type="GO" id="GO:0002130">
    <property type="term" value="P:wobble position ribose methylation"/>
    <property type="evidence" value="ECO:0007669"/>
    <property type="project" value="TreeGrafter"/>
</dbReference>
<comment type="similarity">
    <text evidence="6">Belongs to the class IV-like SAM-binding methyltransferase superfamily. RNA methyltransferase TrmH family. TrmL subfamily.</text>
</comment>
<dbReference type="RefSeq" id="WP_073120746.1">
    <property type="nucleotide sequence ID" value="NZ_BMEN01000003.1"/>
</dbReference>
<keyword evidence="2 6" id="KW-0489">Methyltransferase</keyword>
<comment type="subcellular location">
    <subcellularLocation>
        <location evidence="6">Cytoplasm</location>
    </subcellularLocation>
</comment>
<dbReference type="PANTHER" id="PTHR42971">
    <property type="entry name" value="TRNA (CYTIDINE(34)-2'-O)-METHYLTRANSFERASE"/>
    <property type="match status" value="1"/>
</dbReference>
<keyword evidence="3 6" id="KW-0808">Transferase</keyword>
<dbReference type="InterPro" id="IPR001537">
    <property type="entry name" value="SpoU_MeTrfase"/>
</dbReference>
<feature type="binding site" evidence="6 7">
    <location>
        <position position="84"/>
    </location>
    <ligand>
        <name>S-adenosyl-L-methionine</name>
        <dbReference type="ChEBI" id="CHEBI:59789"/>
    </ligand>
</feature>
<proteinExistence type="inferred from homology"/>
<reference evidence="10" key="1">
    <citation type="submission" date="2016-11" db="EMBL/GenBank/DDBJ databases">
        <authorList>
            <person name="Varghese N."/>
            <person name="Submissions S."/>
        </authorList>
    </citation>
    <scope>NUCLEOTIDE SEQUENCE [LARGE SCALE GENOMIC DNA]</scope>
    <source>
        <strain evidence="10">DSM 100572</strain>
    </source>
</reference>
<accession>A0A1M5VJE5</accession>
<evidence type="ECO:0000256" key="2">
    <source>
        <dbReference type="ARBA" id="ARBA00022603"/>
    </source>
</evidence>
<dbReference type="OrthoDB" id="9789043at2"/>
<evidence type="ECO:0000256" key="1">
    <source>
        <dbReference type="ARBA" id="ARBA00022490"/>
    </source>
</evidence>
<evidence type="ECO:0000256" key="6">
    <source>
        <dbReference type="HAMAP-Rule" id="MF_01885"/>
    </source>
</evidence>
<keyword evidence="4 6" id="KW-0949">S-adenosyl-L-methionine</keyword>
<dbReference type="InterPro" id="IPR029028">
    <property type="entry name" value="Alpha/beta_knot_MTases"/>
</dbReference>
<evidence type="ECO:0000256" key="5">
    <source>
        <dbReference type="ARBA" id="ARBA00022694"/>
    </source>
</evidence>
<gene>
    <name evidence="9" type="ORF">SAMN05444281_1851</name>
</gene>
<sequence>MSKNTSLNIVLVHPQIPNNTGNIGRLCVGCNAKLHLVKPLGFEITDTRVKRAGLDYWKDLDITIHESFDDLLGLIKDQERMFLLSARADKSIYQTKFKEGDWLLFGKEAEGLSAKIQEKYTNQLRTIPFPGPIRSFNLGNAVAMVIGECLRQFDL</sequence>
<evidence type="ECO:0000313" key="9">
    <source>
        <dbReference type="EMBL" id="SHH75379.1"/>
    </source>
</evidence>
<name>A0A1M5VJE5_9FLAO</name>
<keyword evidence="5 6" id="KW-0819">tRNA processing</keyword>
<dbReference type="STRING" id="1195760.SAMN05444281_1851"/>
<dbReference type="HAMAP" id="MF_01885">
    <property type="entry name" value="tRNA_methyltr_TrmL"/>
    <property type="match status" value="1"/>
</dbReference>
<evidence type="ECO:0000313" key="10">
    <source>
        <dbReference type="Proteomes" id="UP000184109"/>
    </source>
</evidence>